<gene>
    <name evidence="9" type="ORF">WMW72_18570</name>
</gene>
<evidence type="ECO:0000313" key="9">
    <source>
        <dbReference type="EMBL" id="MEK8129910.1"/>
    </source>
</evidence>
<dbReference type="InterPro" id="IPR043429">
    <property type="entry name" value="ArtM/GltK/GlnP/TcyL/YhdX-like"/>
</dbReference>
<dbReference type="PANTHER" id="PTHR30614">
    <property type="entry name" value="MEMBRANE COMPONENT OF AMINO ACID ABC TRANSPORTER"/>
    <property type="match status" value="1"/>
</dbReference>
<evidence type="ECO:0000256" key="2">
    <source>
        <dbReference type="ARBA" id="ARBA00022448"/>
    </source>
</evidence>
<dbReference type="InterPro" id="IPR035906">
    <property type="entry name" value="MetI-like_sf"/>
</dbReference>
<dbReference type="Pfam" id="PF00528">
    <property type="entry name" value="BPD_transp_1"/>
    <property type="match status" value="1"/>
</dbReference>
<keyword evidence="3" id="KW-1003">Cell membrane</keyword>
<dbReference type="NCBIfam" id="TIGR01726">
    <property type="entry name" value="HEQRo_perm_3TM"/>
    <property type="match status" value="1"/>
</dbReference>
<evidence type="ECO:0000256" key="1">
    <source>
        <dbReference type="ARBA" id="ARBA00004651"/>
    </source>
</evidence>
<keyword evidence="6 7" id="KW-0472">Membrane</keyword>
<accession>A0ABU9DM32</accession>
<sequence>MTFEPHFFGEAFLGIAGALPLTLFLTLAAMINGFVIGLAVAIIRLRKPAVIRPLAEFYVSFTRGTPVVLHLFIVYLGLPMLLDTLADHYGWGFRSKDIPLFVLVAAALSLTAGAYMSEIIRSGILAVPGGQLEAAYSVGMTTFQAVRRVIFPQAIGASVPGMCNLFVGILHGSSLAYMVSLMEINGMAMMLASKNWSYLEPLAAVALIYWAIVLVIERLAAVVEKRWKVYSAGGVAG</sequence>
<keyword evidence="5 7" id="KW-1133">Transmembrane helix</keyword>
<keyword evidence="4 7" id="KW-0812">Transmembrane</keyword>
<evidence type="ECO:0000256" key="6">
    <source>
        <dbReference type="ARBA" id="ARBA00023136"/>
    </source>
</evidence>
<dbReference type="EMBL" id="JBBPCC010000012">
    <property type="protein sequence ID" value="MEK8129910.1"/>
    <property type="molecule type" value="Genomic_DNA"/>
</dbReference>
<dbReference type="PANTHER" id="PTHR30614:SF43">
    <property type="entry name" value="L-CYSTINE TRANSPORT SYSTEM PERMEASE PROTEIN TCYM"/>
    <property type="match status" value="1"/>
</dbReference>
<name>A0ABU9DM32_9BACL</name>
<evidence type="ECO:0000256" key="7">
    <source>
        <dbReference type="RuleBase" id="RU363032"/>
    </source>
</evidence>
<dbReference type="SUPFAM" id="SSF161098">
    <property type="entry name" value="MetI-like"/>
    <property type="match status" value="1"/>
</dbReference>
<feature type="transmembrane region" description="Helical" evidence="7">
    <location>
        <begin position="198"/>
        <end position="216"/>
    </location>
</feature>
<feature type="transmembrane region" description="Helical" evidence="7">
    <location>
        <begin position="12"/>
        <end position="45"/>
    </location>
</feature>
<feature type="transmembrane region" description="Helical" evidence="7">
    <location>
        <begin position="98"/>
        <end position="116"/>
    </location>
</feature>
<protein>
    <submittedName>
        <fullName evidence="9">Amino acid ABC transporter permease</fullName>
    </submittedName>
</protein>
<dbReference type="Gene3D" id="1.10.3720.10">
    <property type="entry name" value="MetI-like"/>
    <property type="match status" value="1"/>
</dbReference>
<dbReference type="Proteomes" id="UP001469365">
    <property type="component" value="Unassembled WGS sequence"/>
</dbReference>
<keyword evidence="2 7" id="KW-0813">Transport</keyword>
<dbReference type="InterPro" id="IPR000515">
    <property type="entry name" value="MetI-like"/>
</dbReference>
<evidence type="ECO:0000256" key="3">
    <source>
        <dbReference type="ARBA" id="ARBA00022475"/>
    </source>
</evidence>
<proteinExistence type="inferred from homology"/>
<dbReference type="PROSITE" id="PS50928">
    <property type="entry name" value="ABC_TM1"/>
    <property type="match status" value="1"/>
</dbReference>
<evidence type="ECO:0000256" key="5">
    <source>
        <dbReference type="ARBA" id="ARBA00022989"/>
    </source>
</evidence>
<feature type="transmembrane region" description="Helical" evidence="7">
    <location>
        <begin position="154"/>
        <end position="178"/>
    </location>
</feature>
<evidence type="ECO:0000256" key="4">
    <source>
        <dbReference type="ARBA" id="ARBA00022692"/>
    </source>
</evidence>
<comment type="caution">
    <text evidence="9">The sequence shown here is derived from an EMBL/GenBank/DDBJ whole genome shotgun (WGS) entry which is preliminary data.</text>
</comment>
<reference evidence="9 10" key="1">
    <citation type="submission" date="2024-04" db="EMBL/GenBank/DDBJ databases">
        <title>draft genome sequnece of Paenibacillus filicis.</title>
        <authorList>
            <person name="Kim D.-U."/>
        </authorList>
    </citation>
    <scope>NUCLEOTIDE SEQUENCE [LARGE SCALE GENOMIC DNA]</scope>
    <source>
        <strain evidence="9 10">KACC14197</strain>
    </source>
</reference>
<comment type="similarity">
    <text evidence="7">Belongs to the binding-protein-dependent transport system permease family.</text>
</comment>
<feature type="domain" description="ABC transmembrane type-1" evidence="8">
    <location>
        <begin position="19"/>
        <end position="220"/>
    </location>
</feature>
<dbReference type="CDD" id="cd06261">
    <property type="entry name" value="TM_PBP2"/>
    <property type="match status" value="1"/>
</dbReference>
<feature type="transmembrane region" description="Helical" evidence="7">
    <location>
        <begin position="57"/>
        <end position="78"/>
    </location>
</feature>
<keyword evidence="10" id="KW-1185">Reference proteome</keyword>
<organism evidence="9 10">
    <name type="scientific">Paenibacillus filicis</name>
    <dbReference type="NCBI Taxonomy" id="669464"/>
    <lineage>
        <taxon>Bacteria</taxon>
        <taxon>Bacillati</taxon>
        <taxon>Bacillota</taxon>
        <taxon>Bacilli</taxon>
        <taxon>Bacillales</taxon>
        <taxon>Paenibacillaceae</taxon>
        <taxon>Paenibacillus</taxon>
    </lineage>
</organism>
<evidence type="ECO:0000259" key="8">
    <source>
        <dbReference type="PROSITE" id="PS50928"/>
    </source>
</evidence>
<dbReference type="RefSeq" id="WP_341417032.1">
    <property type="nucleotide sequence ID" value="NZ_JBBPCC010000012.1"/>
</dbReference>
<dbReference type="InterPro" id="IPR010065">
    <property type="entry name" value="AA_ABC_transptr_permease_3TM"/>
</dbReference>
<comment type="subcellular location">
    <subcellularLocation>
        <location evidence="1 7">Cell membrane</location>
        <topology evidence="1 7">Multi-pass membrane protein</topology>
    </subcellularLocation>
</comment>
<evidence type="ECO:0000313" key="10">
    <source>
        <dbReference type="Proteomes" id="UP001469365"/>
    </source>
</evidence>